<protein>
    <submittedName>
        <fullName evidence="1">Uncharacterized protein</fullName>
    </submittedName>
</protein>
<dbReference type="EMBL" id="UINC01014144">
    <property type="protein sequence ID" value="SVA60561.1"/>
    <property type="molecule type" value="Genomic_DNA"/>
</dbReference>
<dbReference type="AlphaFoldDB" id="A0A381X7U2"/>
<accession>A0A381X7U2</accession>
<proteinExistence type="predicted"/>
<evidence type="ECO:0000313" key="1">
    <source>
        <dbReference type="EMBL" id="SVA60561.1"/>
    </source>
</evidence>
<sequence>VKTAGNSTVCKLPIGSMVLWDQNVALLTKKYSDATYYWTEVGATEPNLSCKSNASIRLISSN</sequence>
<name>A0A381X7U2_9ZZZZ</name>
<gene>
    <name evidence="1" type="ORF">METZ01_LOCUS113415</name>
</gene>
<feature type="non-terminal residue" evidence="1">
    <location>
        <position position="1"/>
    </location>
</feature>
<reference evidence="1" key="1">
    <citation type="submission" date="2018-05" db="EMBL/GenBank/DDBJ databases">
        <authorList>
            <person name="Lanie J.A."/>
            <person name="Ng W.-L."/>
            <person name="Kazmierczak K.M."/>
            <person name="Andrzejewski T.M."/>
            <person name="Davidsen T.M."/>
            <person name="Wayne K.J."/>
            <person name="Tettelin H."/>
            <person name="Glass J.I."/>
            <person name="Rusch D."/>
            <person name="Podicherti R."/>
            <person name="Tsui H.-C.T."/>
            <person name="Winkler M.E."/>
        </authorList>
    </citation>
    <scope>NUCLEOTIDE SEQUENCE</scope>
</reference>
<organism evidence="1">
    <name type="scientific">marine metagenome</name>
    <dbReference type="NCBI Taxonomy" id="408172"/>
    <lineage>
        <taxon>unclassified sequences</taxon>
        <taxon>metagenomes</taxon>
        <taxon>ecological metagenomes</taxon>
    </lineage>
</organism>